<name>A0AA36H3J9_CYLNA</name>
<dbReference type="EMBL" id="CATQJL010000305">
    <property type="protein sequence ID" value="CAJ0603087.1"/>
    <property type="molecule type" value="Genomic_DNA"/>
</dbReference>
<protein>
    <submittedName>
        <fullName evidence="1">Uncharacterized protein</fullName>
    </submittedName>
</protein>
<evidence type="ECO:0000313" key="2">
    <source>
        <dbReference type="Proteomes" id="UP001176961"/>
    </source>
</evidence>
<evidence type="ECO:0000313" key="1">
    <source>
        <dbReference type="EMBL" id="CAJ0603087.1"/>
    </source>
</evidence>
<keyword evidence="2" id="KW-1185">Reference proteome</keyword>
<organism evidence="1 2">
    <name type="scientific">Cylicocyclus nassatus</name>
    <name type="common">Nematode worm</name>
    <dbReference type="NCBI Taxonomy" id="53992"/>
    <lineage>
        <taxon>Eukaryota</taxon>
        <taxon>Metazoa</taxon>
        <taxon>Ecdysozoa</taxon>
        <taxon>Nematoda</taxon>
        <taxon>Chromadorea</taxon>
        <taxon>Rhabditida</taxon>
        <taxon>Rhabditina</taxon>
        <taxon>Rhabditomorpha</taxon>
        <taxon>Strongyloidea</taxon>
        <taxon>Strongylidae</taxon>
        <taxon>Cylicocyclus</taxon>
    </lineage>
</organism>
<dbReference type="Proteomes" id="UP001176961">
    <property type="component" value="Unassembled WGS sequence"/>
</dbReference>
<gene>
    <name evidence="1" type="ORF">CYNAS_LOCUS15070</name>
</gene>
<proteinExistence type="predicted"/>
<reference evidence="1" key="1">
    <citation type="submission" date="2023-07" db="EMBL/GenBank/DDBJ databases">
        <authorList>
            <consortium name="CYATHOMIX"/>
        </authorList>
    </citation>
    <scope>NUCLEOTIDE SEQUENCE</scope>
    <source>
        <strain evidence="1">N/A</strain>
    </source>
</reference>
<sequence length="121" mass="14546">MSLITPLIRAFAYIAYCYWRRRSLVDARWPDSIPRKFSIILIFEIVITNSNVGQIRFHENPTPRKFSIVPIFEIVITNFNIGQIRLHERSNTRDQLFRKKKNFHHTHLRDFVFFDLNVAQI</sequence>
<comment type="caution">
    <text evidence="1">The sequence shown here is derived from an EMBL/GenBank/DDBJ whole genome shotgun (WGS) entry which is preliminary data.</text>
</comment>
<accession>A0AA36H3J9</accession>
<dbReference type="AlphaFoldDB" id="A0AA36H3J9"/>